<dbReference type="STRING" id="857340.A0A086SVB4"/>
<feature type="binding site" evidence="5">
    <location>
        <position position="574"/>
    </location>
    <ligand>
        <name>Fe cation</name>
        <dbReference type="ChEBI" id="CHEBI:24875"/>
        <note>catalytic</note>
    </ligand>
</feature>
<dbReference type="GO" id="GO:0016121">
    <property type="term" value="P:carotene catabolic process"/>
    <property type="evidence" value="ECO:0007669"/>
    <property type="project" value="TreeGrafter"/>
</dbReference>
<feature type="binding site" evidence="5">
    <location>
        <position position="237"/>
    </location>
    <ligand>
        <name>Fe cation</name>
        <dbReference type="ChEBI" id="CHEBI:24875"/>
        <note>catalytic</note>
    </ligand>
</feature>
<dbReference type="GO" id="GO:0046872">
    <property type="term" value="F:metal ion binding"/>
    <property type="evidence" value="ECO:0007669"/>
    <property type="project" value="UniProtKB-KW"/>
</dbReference>
<dbReference type="Proteomes" id="UP000029964">
    <property type="component" value="Unassembled WGS sequence"/>
</dbReference>
<keyword evidence="7" id="KW-0503">Monooxygenase</keyword>
<evidence type="ECO:0000256" key="5">
    <source>
        <dbReference type="PIRSR" id="PIRSR604294-1"/>
    </source>
</evidence>
<evidence type="ECO:0000313" key="8">
    <source>
        <dbReference type="Proteomes" id="UP000029964"/>
    </source>
</evidence>
<comment type="caution">
    <text evidence="7">The sequence shown here is derived from an EMBL/GenBank/DDBJ whole genome shotgun (WGS) entry which is preliminary data.</text>
</comment>
<dbReference type="Pfam" id="PF03055">
    <property type="entry name" value="RPE65"/>
    <property type="match status" value="1"/>
</dbReference>
<protein>
    <submittedName>
        <fullName evidence="7">Beta,beta-carotene 15,15'-monooxygenase-like protein</fullName>
    </submittedName>
</protein>
<feature type="region of interest" description="Disordered" evidence="6">
    <location>
        <begin position="1"/>
        <end position="21"/>
    </location>
</feature>
<keyword evidence="8" id="KW-1185">Reference proteome</keyword>
<feature type="binding site" evidence="5">
    <location>
        <position position="289"/>
    </location>
    <ligand>
        <name>Fe cation</name>
        <dbReference type="ChEBI" id="CHEBI:24875"/>
        <note>catalytic</note>
    </ligand>
</feature>
<feature type="binding site" evidence="5">
    <location>
        <position position="359"/>
    </location>
    <ligand>
        <name>Fe cation</name>
        <dbReference type="ChEBI" id="CHEBI:24875"/>
        <note>catalytic</note>
    </ligand>
</feature>
<evidence type="ECO:0000256" key="6">
    <source>
        <dbReference type="SAM" id="MobiDB-lite"/>
    </source>
</evidence>
<dbReference type="PANTHER" id="PTHR10543:SF24">
    <property type="entry name" value="CAROTENOID ISOMEROOXYGENASE"/>
    <property type="match status" value="1"/>
</dbReference>
<evidence type="ECO:0000256" key="2">
    <source>
        <dbReference type="ARBA" id="ARBA00022723"/>
    </source>
</evidence>
<proteinExistence type="inferred from homology"/>
<dbReference type="EMBL" id="JPKY01000149">
    <property type="protein sequence ID" value="KFH41046.1"/>
    <property type="molecule type" value="Genomic_DNA"/>
</dbReference>
<accession>A0A086SVB4</accession>
<reference evidence="8" key="1">
    <citation type="journal article" date="2014" name="Genome Announc.">
        <title>Genome sequence and annotation of Acremonium chrysogenum, producer of the beta-lactam antibiotic cephalosporin C.</title>
        <authorList>
            <person name="Terfehr D."/>
            <person name="Dahlmann T.A."/>
            <person name="Specht T."/>
            <person name="Zadra I."/>
            <person name="Kuernsteiner H."/>
            <person name="Kueck U."/>
        </authorList>
    </citation>
    <scope>NUCLEOTIDE SEQUENCE [LARGE SCALE GENOMIC DNA]</scope>
    <source>
        <strain evidence="8">ATCC 11550 / CBS 779.69 / DSM 880 / IAM 14645 / JCM 23072 / IMI 49137</strain>
    </source>
</reference>
<organism evidence="7 8">
    <name type="scientific">Hapsidospora chrysogenum (strain ATCC 11550 / CBS 779.69 / DSM 880 / IAM 14645 / JCM 23072 / IMI 49137)</name>
    <name type="common">Acremonium chrysogenum</name>
    <dbReference type="NCBI Taxonomy" id="857340"/>
    <lineage>
        <taxon>Eukaryota</taxon>
        <taxon>Fungi</taxon>
        <taxon>Dikarya</taxon>
        <taxon>Ascomycota</taxon>
        <taxon>Pezizomycotina</taxon>
        <taxon>Sordariomycetes</taxon>
        <taxon>Hypocreomycetidae</taxon>
        <taxon>Hypocreales</taxon>
        <taxon>Bionectriaceae</taxon>
        <taxon>Hapsidospora</taxon>
    </lineage>
</organism>
<dbReference type="PANTHER" id="PTHR10543">
    <property type="entry name" value="BETA-CAROTENE DIOXYGENASE"/>
    <property type="match status" value="1"/>
</dbReference>
<dbReference type="GO" id="GO:0010436">
    <property type="term" value="F:carotenoid dioxygenase activity"/>
    <property type="evidence" value="ECO:0007669"/>
    <property type="project" value="TreeGrafter"/>
</dbReference>
<name>A0A086SVB4_HAPC1</name>
<dbReference type="AlphaFoldDB" id="A0A086SVB4"/>
<comment type="cofactor">
    <cofactor evidence="5">
        <name>Fe(2+)</name>
        <dbReference type="ChEBI" id="CHEBI:29033"/>
    </cofactor>
    <text evidence="5">Binds 1 Fe(2+) ion per subunit.</text>
</comment>
<evidence type="ECO:0000256" key="1">
    <source>
        <dbReference type="ARBA" id="ARBA00006787"/>
    </source>
</evidence>
<dbReference type="GO" id="GO:0004497">
    <property type="term" value="F:monooxygenase activity"/>
    <property type="evidence" value="ECO:0007669"/>
    <property type="project" value="UniProtKB-KW"/>
</dbReference>
<dbReference type="HOGENOM" id="CLU_016472_5_0_1"/>
<evidence type="ECO:0000256" key="3">
    <source>
        <dbReference type="ARBA" id="ARBA00023002"/>
    </source>
</evidence>
<keyword evidence="4 5" id="KW-0408">Iron</keyword>
<evidence type="ECO:0000313" key="7">
    <source>
        <dbReference type="EMBL" id="KFH41046.1"/>
    </source>
</evidence>
<keyword evidence="3" id="KW-0560">Oxidoreductase</keyword>
<gene>
    <name evidence="7" type="ORF">ACRE_082470</name>
</gene>
<sequence length="583" mass="64047">MTINSSGTFRRGGDAEQEDSERLVENYKAESWKSWPNEAGFIGLEEHRGPISLNVKGHIPSWAAGALYRTGPGQNVIENTSRGTHHVSHWFDGFAHTHKFDIIPPEDPEASATVTYSSRRQTPDLVEDIKKRGWRASISFAQRADPCVGIFSKMMATFRPAPSGANHNVVVERNVPGFPSGLAKDEAAGHRTGTNNLFMLTDAATIREIHPDTLEPMAINNPATLNPLLKGQMACAHAPRDPQTGDLFNFNLEMGRRPTYRIFRANASTGTVDILATLPAPELRAAYIHSMFLTENYVVLCVPSSHLGWNGAKVPYVNNIAEAIEPFDESRKTQWVVVDRRHGKGVVGRFTTPAGFFFHAVNAFEDEVPRDDGEGTDLNFDVIWYENTDIIKSFYLDVILDRGDAARKLWNQDGGSKTCPPRLNRWRFRLCPDPQTQPYRADSPSASGELVFSIPAPHAGELPTINPARATLPYRYVYGNGTRGLSTLIDCLVKTDLETRAATIWAAPTGHTPGEAIFVARPDAEAGAAEDDGVLLSVVLDGPAQRSYLLVLDARTMEEVGRAEAEFAVALGFHGLHAPAVKL</sequence>
<evidence type="ECO:0000256" key="4">
    <source>
        <dbReference type="ARBA" id="ARBA00023004"/>
    </source>
</evidence>
<dbReference type="InterPro" id="IPR004294">
    <property type="entry name" value="Carotenoid_Oase"/>
</dbReference>
<comment type="similarity">
    <text evidence="1">Belongs to the carotenoid oxygenase family.</text>
</comment>
<dbReference type="OrthoDB" id="407010at2759"/>
<keyword evidence="2 5" id="KW-0479">Metal-binding</keyword>